<evidence type="ECO:0000313" key="3">
    <source>
        <dbReference type="Proteomes" id="UP000693672"/>
    </source>
</evidence>
<feature type="compositionally biased region" description="Polar residues" evidence="1">
    <location>
        <begin position="1"/>
        <end position="12"/>
    </location>
</feature>
<dbReference type="Pfam" id="PF07676">
    <property type="entry name" value="PD40"/>
    <property type="match status" value="1"/>
</dbReference>
<reference evidence="2" key="1">
    <citation type="submission" date="2021-06" db="EMBL/GenBank/DDBJ databases">
        <authorList>
            <person name="Criscuolo A."/>
        </authorList>
    </citation>
    <scope>NUCLEOTIDE SEQUENCE</scope>
    <source>
        <strain evidence="2">CIP111600</strain>
    </source>
</reference>
<gene>
    <name evidence="2" type="ORF">PAESOLCIP111_02476</name>
</gene>
<name>A0A916NJ73_9BACL</name>
<dbReference type="Proteomes" id="UP000693672">
    <property type="component" value="Unassembled WGS sequence"/>
</dbReference>
<dbReference type="EMBL" id="CAJVAS010000009">
    <property type="protein sequence ID" value="CAG7623070.1"/>
    <property type="molecule type" value="Genomic_DNA"/>
</dbReference>
<comment type="caution">
    <text evidence="2">The sequence shown here is derived from an EMBL/GenBank/DDBJ whole genome shotgun (WGS) entry which is preliminary data.</text>
</comment>
<evidence type="ECO:0008006" key="4">
    <source>
        <dbReference type="Google" id="ProtNLM"/>
    </source>
</evidence>
<organism evidence="2 3">
    <name type="scientific">Paenibacillus solanacearum</name>
    <dbReference type="NCBI Taxonomy" id="2048548"/>
    <lineage>
        <taxon>Bacteria</taxon>
        <taxon>Bacillati</taxon>
        <taxon>Bacillota</taxon>
        <taxon>Bacilli</taxon>
        <taxon>Bacillales</taxon>
        <taxon>Paenibacillaceae</taxon>
        <taxon>Paenibacillus</taxon>
    </lineage>
</organism>
<sequence>MLATKLVTNGHTGRTFHSVGDERSHTAHGYFTASSWRSNSRDLIVSANVNPDTHRCRFVLYNTETGGSKALAENVPYGAGTSASDDRYYYCVGNKILAVDFERAHVSEVCKVDEEMKLIGPVSISSDGKTVSVIGSKEDHTLVLSVDVPTGRWRIAIDPKFAQPFPAASHALVNPVYTDLIFYAHEGMTERIPDRIWVVDARKGEAVNLFKQMLLDDGTVGECVGHEMWSYDGERLYFVKYGVSPLAPKGIYYVTKDGKRWGCINSEHVHWHAAVSSDGRWAVSDTGPGGTRSRIVLTDVHSGKSAVLCEIDRWKHHPGHPHPSFSPDSSKVTFTYEDESGYLRVGCMDVSDVL</sequence>
<evidence type="ECO:0000313" key="2">
    <source>
        <dbReference type="EMBL" id="CAG7623070.1"/>
    </source>
</evidence>
<dbReference type="InterPro" id="IPR011659">
    <property type="entry name" value="WD40"/>
</dbReference>
<evidence type="ECO:0000256" key="1">
    <source>
        <dbReference type="SAM" id="MobiDB-lite"/>
    </source>
</evidence>
<accession>A0A916NJ73</accession>
<protein>
    <recommendedName>
        <fullName evidence="4">Oligogalacturonate lyase domain-containing protein</fullName>
    </recommendedName>
</protein>
<dbReference type="AlphaFoldDB" id="A0A916NJ73"/>
<dbReference type="RefSeq" id="WP_218092261.1">
    <property type="nucleotide sequence ID" value="NZ_CAJVAS010000009.1"/>
</dbReference>
<keyword evidence="3" id="KW-1185">Reference proteome</keyword>
<feature type="region of interest" description="Disordered" evidence="1">
    <location>
        <begin position="1"/>
        <end position="20"/>
    </location>
</feature>
<proteinExistence type="predicted"/>